<accession>A0ABW6BS99</accession>
<dbReference type="RefSeq" id="WP_377483888.1">
    <property type="nucleotide sequence ID" value="NZ_JBHUOX010000006.1"/>
</dbReference>
<evidence type="ECO:0000313" key="1">
    <source>
        <dbReference type="EMBL" id="MFD3000650.1"/>
    </source>
</evidence>
<reference evidence="2" key="1">
    <citation type="journal article" date="2019" name="Int. J. Syst. Evol. Microbiol.">
        <title>The Global Catalogue of Microorganisms (GCM) 10K type strain sequencing project: providing services to taxonomists for standard genome sequencing and annotation.</title>
        <authorList>
            <consortium name="The Broad Institute Genomics Platform"/>
            <consortium name="The Broad Institute Genome Sequencing Center for Infectious Disease"/>
            <person name="Wu L."/>
            <person name="Ma J."/>
        </authorList>
    </citation>
    <scope>NUCLEOTIDE SEQUENCE [LARGE SCALE GENOMIC DNA]</scope>
    <source>
        <strain evidence="2">KCTC 23984</strain>
    </source>
</reference>
<keyword evidence="2" id="KW-1185">Reference proteome</keyword>
<organism evidence="1 2">
    <name type="scientific">Pontibacter toksunensis</name>
    <dbReference type="NCBI Taxonomy" id="1332631"/>
    <lineage>
        <taxon>Bacteria</taxon>
        <taxon>Pseudomonadati</taxon>
        <taxon>Bacteroidota</taxon>
        <taxon>Cytophagia</taxon>
        <taxon>Cytophagales</taxon>
        <taxon>Hymenobacteraceae</taxon>
        <taxon>Pontibacter</taxon>
    </lineage>
</organism>
<proteinExistence type="predicted"/>
<sequence>MKLNDFHYMTSDLKAEAVWVHGTFLAIRSEEDYYVALYHMGSFFVEVWYSPQADKITYTIGFRSAVHLEPYLQMIDISELETA</sequence>
<comment type="caution">
    <text evidence="1">The sequence shown here is derived from an EMBL/GenBank/DDBJ whole genome shotgun (WGS) entry which is preliminary data.</text>
</comment>
<dbReference type="Proteomes" id="UP001597641">
    <property type="component" value="Unassembled WGS sequence"/>
</dbReference>
<gene>
    <name evidence="1" type="ORF">ACFS7Z_09790</name>
</gene>
<evidence type="ECO:0000313" key="2">
    <source>
        <dbReference type="Proteomes" id="UP001597641"/>
    </source>
</evidence>
<name>A0ABW6BS99_9BACT</name>
<protein>
    <submittedName>
        <fullName evidence="1">Uncharacterized protein</fullName>
    </submittedName>
</protein>
<dbReference type="EMBL" id="JBHUOX010000006">
    <property type="protein sequence ID" value="MFD3000650.1"/>
    <property type="molecule type" value="Genomic_DNA"/>
</dbReference>